<dbReference type="SUPFAM" id="SSF53213">
    <property type="entry name" value="LigB-like"/>
    <property type="match status" value="1"/>
</dbReference>
<sequence>MPTYDDLRDRILTTDSDVLDRVTELLEHGIRRQLWLMFLDADGRQLPLLMPSNVPPTPGAKDVQKLGGFIRELMDQVEAVTIVVTLERSGSEEITNADRAWFRLVIDACAVAKAPLRGPLLCHRRGVRWVGEADMR</sequence>
<dbReference type="RefSeq" id="WP_130980733.1">
    <property type="nucleotide sequence ID" value="NZ_SISG01000001.1"/>
</dbReference>
<dbReference type="AlphaFoldDB" id="A0A4Q9GVF2"/>
<evidence type="ECO:0000313" key="2">
    <source>
        <dbReference type="Proteomes" id="UP000294194"/>
    </source>
</evidence>
<gene>
    <name evidence="1" type="ORF">EYE40_03985</name>
</gene>
<organism evidence="1 2">
    <name type="scientific">Glaciihabitans arcticus</name>
    <dbReference type="NCBI Taxonomy" id="2668039"/>
    <lineage>
        <taxon>Bacteria</taxon>
        <taxon>Bacillati</taxon>
        <taxon>Actinomycetota</taxon>
        <taxon>Actinomycetes</taxon>
        <taxon>Micrococcales</taxon>
        <taxon>Microbacteriaceae</taxon>
        <taxon>Glaciihabitans</taxon>
    </lineage>
</organism>
<dbReference type="EMBL" id="SISG01000001">
    <property type="protein sequence ID" value="TBN56623.1"/>
    <property type="molecule type" value="Genomic_DNA"/>
</dbReference>
<dbReference type="Proteomes" id="UP000294194">
    <property type="component" value="Unassembled WGS sequence"/>
</dbReference>
<comment type="caution">
    <text evidence="1">The sequence shown here is derived from an EMBL/GenBank/DDBJ whole genome shotgun (WGS) entry which is preliminary data.</text>
</comment>
<proteinExistence type="predicted"/>
<reference evidence="2" key="1">
    <citation type="submission" date="2019-02" db="EMBL/GenBank/DDBJ databases">
        <title>Glaciihabitans arcticus sp. nov., a psychrotolerant bacterium isolated from polar soil.</title>
        <authorList>
            <person name="Dahal R.H."/>
        </authorList>
    </citation>
    <scope>NUCLEOTIDE SEQUENCE [LARGE SCALE GENOMIC DNA]</scope>
    <source>
        <strain evidence="2">RP-3-7</strain>
    </source>
</reference>
<protein>
    <submittedName>
        <fullName evidence="1">Uncharacterized protein</fullName>
    </submittedName>
</protein>
<accession>A0A4Q9GVF2</accession>
<evidence type="ECO:0000313" key="1">
    <source>
        <dbReference type="EMBL" id="TBN56623.1"/>
    </source>
</evidence>
<name>A0A4Q9GVF2_9MICO</name>
<keyword evidence="2" id="KW-1185">Reference proteome</keyword>